<evidence type="ECO:0000256" key="1">
    <source>
        <dbReference type="SAM" id="MobiDB-lite"/>
    </source>
</evidence>
<sequence>MAIQSHVVLSISTVPTRYLQFFEDIEGANTYAWGAAALAFLYRSLEKACTFKRRHFSGSVTLMQCWSYEHIMHMRPISHSIPRNIPRAKRWEPPKKYHGNPHNLMPPIRQEIDNLQPNELIWNPYFNHDEVISNDRQHAFQTALIFDDIAEPYMLDQVSVVQASTLMLVEALTLRQKWYLEVLNRAYNAFEMLSKFVLVDMGDVEARMEHLQCQYNDEVVPDEARDDGVGQSSRAVEDLAPSGQPAVEEPRRYNT</sequence>
<reference evidence="4" key="1">
    <citation type="journal article" date="2013" name="Science">
        <title>The Amborella genome and the evolution of flowering plants.</title>
        <authorList>
            <consortium name="Amborella Genome Project"/>
        </authorList>
    </citation>
    <scope>NUCLEOTIDE SEQUENCE [LARGE SCALE GENOMIC DNA]</scope>
</reference>
<proteinExistence type="predicted"/>
<dbReference type="AlphaFoldDB" id="W1P2S6"/>
<dbReference type="EMBL" id="KI394661">
    <property type="protein sequence ID" value="ERN01959.1"/>
    <property type="molecule type" value="Genomic_DNA"/>
</dbReference>
<dbReference type="PANTHER" id="PTHR46033:SF1">
    <property type="entry name" value="PROTEIN MAIN-LIKE 2"/>
    <property type="match status" value="1"/>
</dbReference>
<dbReference type="Gramene" id="ERN01959">
    <property type="protein sequence ID" value="ERN01959"/>
    <property type="gene ID" value="AMTR_s00045p00056700"/>
</dbReference>
<feature type="domain" description="Aminotransferase-like plant mobile" evidence="2">
    <location>
        <begin position="10"/>
        <end position="159"/>
    </location>
</feature>
<organism evidence="3 4">
    <name type="scientific">Amborella trichopoda</name>
    <dbReference type="NCBI Taxonomy" id="13333"/>
    <lineage>
        <taxon>Eukaryota</taxon>
        <taxon>Viridiplantae</taxon>
        <taxon>Streptophyta</taxon>
        <taxon>Embryophyta</taxon>
        <taxon>Tracheophyta</taxon>
        <taxon>Spermatophyta</taxon>
        <taxon>Magnoliopsida</taxon>
        <taxon>Amborellales</taxon>
        <taxon>Amborellaceae</taxon>
        <taxon>Amborella</taxon>
    </lineage>
</organism>
<gene>
    <name evidence="3" type="ORF">AMTR_s00045p00056700</name>
</gene>
<dbReference type="GO" id="GO:0010073">
    <property type="term" value="P:meristem maintenance"/>
    <property type="evidence" value="ECO:0007669"/>
    <property type="project" value="InterPro"/>
</dbReference>
<evidence type="ECO:0000313" key="3">
    <source>
        <dbReference type="EMBL" id="ERN01959.1"/>
    </source>
</evidence>
<name>W1P2S6_AMBTC</name>
<dbReference type="InterPro" id="IPR044824">
    <property type="entry name" value="MAIN-like"/>
</dbReference>
<dbReference type="InterPro" id="IPR019557">
    <property type="entry name" value="AminoTfrase-like_pln_mobile"/>
</dbReference>
<dbReference type="HOGENOM" id="CLU_1091248_0_0_1"/>
<dbReference type="Pfam" id="PF10536">
    <property type="entry name" value="PMD"/>
    <property type="match status" value="1"/>
</dbReference>
<evidence type="ECO:0000313" key="4">
    <source>
        <dbReference type="Proteomes" id="UP000017836"/>
    </source>
</evidence>
<dbReference type="Proteomes" id="UP000017836">
    <property type="component" value="Unassembled WGS sequence"/>
</dbReference>
<protein>
    <recommendedName>
        <fullName evidence="2">Aminotransferase-like plant mobile domain-containing protein</fullName>
    </recommendedName>
</protein>
<dbReference type="PANTHER" id="PTHR46033">
    <property type="entry name" value="PROTEIN MAIN-LIKE 2"/>
    <property type="match status" value="1"/>
</dbReference>
<evidence type="ECO:0000259" key="2">
    <source>
        <dbReference type="Pfam" id="PF10536"/>
    </source>
</evidence>
<keyword evidence="4" id="KW-1185">Reference proteome</keyword>
<feature type="region of interest" description="Disordered" evidence="1">
    <location>
        <begin position="221"/>
        <end position="255"/>
    </location>
</feature>
<accession>W1P2S6</accession>